<evidence type="ECO:0000313" key="6">
    <source>
        <dbReference type="EMBL" id="KKQ66826.1"/>
    </source>
</evidence>
<dbReference type="PANTHER" id="PTHR43630">
    <property type="entry name" value="POLY-BETA-1,6-N-ACETYL-D-GLUCOSAMINE SYNTHASE"/>
    <property type="match status" value="1"/>
</dbReference>
<accession>A0A0G0MPJ2</accession>
<dbReference type="Pfam" id="PF00535">
    <property type="entry name" value="Glycos_transf_2"/>
    <property type="match status" value="1"/>
</dbReference>
<comment type="caution">
    <text evidence="6">The sequence shown here is derived from an EMBL/GenBank/DDBJ whole genome shotgun (WGS) entry which is preliminary data.</text>
</comment>
<feature type="transmembrane region" description="Helical" evidence="4">
    <location>
        <begin position="593"/>
        <end position="621"/>
    </location>
</feature>
<reference evidence="6 7" key="1">
    <citation type="journal article" date="2015" name="Nature">
        <title>rRNA introns, odd ribosomes, and small enigmatic genomes across a large radiation of phyla.</title>
        <authorList>
            <person name="Brown C.T."/>
            <person name="Hug L.A."/>
            <person name="Thomas B.C."/>
            <person name="Sharon I."/>
            <person name="Castelle C.J."/>
            <person name="Singh A."/>
            <person name="Wilkins M.J."/>
            <person name="Williams K.H."/>
            <person name="Banfield J.F."/>
        </authorList>
    </citation>
    <scope>NUCLEOTIDE SEQUENCE [LARGE SCALE GENOMIC DNA]</scope>
</reference>
<dbReference type="InterPro" id="IPR001173">
    <property type="entry name" value="Glyco_trans_2-like"/>
</dbReference>
<evidence type="ECO:0000259" key="5">
    <source>
        <dbReference type="Pfam" id="PF00535"/>
    </source>
</evidence>
<dbReference type="CDD" id="cd06427">
    <property type="entry name" value="CESA_like_2"/>
    <property type="match status" value="1"/>
</dbReference>
<dbReference type="Proteomes" id="UP000034235">
    <property type="component" value="Unassembled WGS sequence"/>
</dbReference>
<dbReference type="Gene3D" id="3.90.550.10">
    <property type="entry name" value="Spore Coat Polysaccharide Biosynthesis Protein SpsA, Chain A"/>
    <property type="match status" value="2"/>
</dbReference>
<evidence type="ECO:0000313" key="7">
    <source>
        <dbReference type="Proteomes" id="UP000034235"/>
    </source>
</evidence>
<sequence>MNIEKVSIIIPTYNEFLNIKPLVKRINATLQPLGMTYEIIFIDDHSTDDTAREIRSLQGKYPVRLYFKNGAKGKARSIIEGIKKAQYDLVVMIDADLQYPPEYILNLFDELNKGYDVVVANRHFEKVSLIRKIISTTFSFLFGKVLHGLNVDVQSGLKLFKKEIFGFITLDPTPWTFDLEFLLKARSLGYKISSRDILFLERNFGESKVDLLPATKEIATSAIRLKLEDFNFRNLRNSQHFGFLYKGYEYITHTDLSLEESAFFQLTRKQTLIFSLVIFFSLLFLLVDWYNSLVLLVSILTTIYFTDILFNCFLIIKSFVKKPEIQISDKELQKVNGWPTYTILCPLYKEWQVIPQFIKAISNFDYPKDKLQVLLLLEEDDKETLLKVKEFNLPNFFEVVVVPHSLPKTKPKACNFGLQKALGEYLVIFDAEDIPEKDQLKKAVIAFEKVNTNVVCIQAKLNFYNPHQNTLTKLFTSEYSLWFDLVLPGLQSINAPIPLGGTSNHFKTSTLKNLKGWDAFNVTEDCDLGIRLAKKGYQTAIMDSTTYEEANSEIKNWFWQRTRWIKGYIQTFLVHNRSFDEFVKNNRKKDIPIFQIVVGGKVLSMFINPIMWMITFLYFAFRPTLGPTIESFFPTPVLYMGVVSIVFGNFLYFYYYMIGCAKRRHFDLIKYGFLIPVYWIAMSIAAWVSLYKLIVQPHYWFKTKHGLHLDKQQKFATGVETEIKPAYST</sequence>
<feature type="transmembrane region" description="Helical" evidence="4">
    <location>
        <begin position="293"/>
        <end position="316"/>
    </location>
</feature>
<dbReference type="EMBL" id="LBUP01000003">
    <property type="protein sequence ID" value="KKQ66826.1"/>
    <property type="molecule type" value="Genomic_DNA"/>
</dbReference>
<protein>
    <submittedName>
        <fullName evidence="6">Glycosyltransferase, group 2 family protein</fullName>
    </submittedName>
</protein>
<keyword evidence="4" id="KW-1133">Transmembrane helix</keyword>
<keyword evidence="4" id="KW-0812">Transmembrane</keyword>
<dbReference type="SUPFAM" id="SSF53448">
    <property type="entry name" value="Nucleotide-diphospho-sugar transferases"/>
    <property type="match status" value="2"/>
</dbReference>
<evidence type="ECO:0000256" key="2">
    <source>
        <dbReference type="ARBA" id="ARBA00022676"/>
    </source>
</evidence>
<feature type="domain" description="Glycosyltransferase 2-like" evidence="5">
    <location>
        <begin position="7"/>
        <end position="162"/>
    </location>
</feature>
<comment type="similarity">
    <text evidence="1">Belongs to the glycosyltransferase 2 family.</text>
</comment>
<keyword evidence="2" id="KW-0328">Glycosyltransferase</keyword>
<evidence type="ECO:0000256" key="3">
    <source>
        <dbReference type="ARBA" id="ARBA00022679"/>
    </source>
</evidence>
<evidence type="ECO:0000256" key="4">
    <source>
        <dbReference type="SAM" id="Phobius"/>
    </source>
</evidence>
<dbReference type="InterPro" id="IPR029044">
    <property type="entry name" value="Nucleotide-diphossugar_trans"/>
</dbReference>
<keyword evidence="4" id="KW-0472">Membrane</keyword>
<dbReference type="PANTHER" id="PTHR43630:SF1">
    <property type="entry name" value="POLY-BETA-1,6-N-ACETYL-D-GLUCOSAMINE SYNTHASE"/>
    <property type="match status" value="1"/>
</dbReference>
<name>A0A0G0MPJ2_9BACT</name>
<feature type="transmembrane region" description="Helical" evidence="4">
    <location>
        <begin position="271"/>
        <end position="287"/>
    </location>
</feature>
<feature type="transmembrane region" description="Helical" evidence="4">
    <location>
        <begin position="637"/>
        <end position="656"/>
    </location>
</feature>
<dbReference type="AlphaFoldDB" id="A0A0G0MPJ2"/>
<gene>
    <name evidence="6" type="ORF">US86_C0003G0069</name>
</gene>
<feature type="transmembrane region" description="Helical" evidence="4">
    <location>
        <begin position="668"/>
        <end position="690"/>
    </location>
</feature>
<proteinExistence type="inferred from homology"/>
<dbReference type="PATRIC" id="fig|1618422.5.peg.659"/>
<organism evidence="6 7">
    <name type="scientific">Candidatus Daviesbacteria bacterium GW2011_GWA2_38_24</name>
    <dbReference type="NCBI Taxonomy" id="1618422"/>
    <lineage>
        <taxon>Bacteria</taxon>
        <taxon>Candidatus Daviesiibacteriota</taxon>
    </lineage>
</organism>
<evidence type="ECO:0000256" key="1">
    <source>
        <dbReference type="ARBA" id="ARBA00006739"/>
    </source>
</evidence>
<keyword evidence="3 6" id="KW-0808">Transferase</keyword>
<dbReference type="GO" id="GO:0016757">
    <property type="term" value="F:glycosyltransferase activity"/>
    <property type="evidence" value="ECO:0007669"/>
    <property type="project" value="UniProtKB-KW"/>
</dbReference>
<dbReference type="Pfam" id="PF13641">
    <property type="entry name" value="Glyco_tranf_2_3"/>
    <property type="match status" value="1"/>
</dbReference>